<protein>
    <submittedName>
        <fullName evidence="7">Uncharacterized protein</fullName>
    </submittedName>
</protein>
<comment type="cofactor">
    <cofactor evidence="1">
        <name>FAD</name>
        <dbReference type="ChEBI" id="CHEBI:57692"/>
    </cofactor>
</comment>
<evidence type="ECO:0000256" key="5">
    <source>
        <dbReference type="ARBA" id="ARBA00023002"/>
    </source>
</evidence>
<dbReference type="EMBL" id="KL659661">
    <property type="protein sequence ID" value="KFA68947.1"/>
    <property type="molecule type" value="Genomic_DNA"/>
</dbReference>
<reference evidence="7 8" key="1">
    <citation type="journal article" date="2014" name="BMC Genomics">
        <title>Comparative genome sequencing reveals chemotype-specific gene clusters in the toxigenic black mold Stachybotrys.</title>
        <authorList>
            <person name="Semeiks J."/>
            <person name="Borek D."/>
            <person name="Otwinowski Z."/>
            <person name="Grishin N.V."/>
        </authorList>
    </citation>
    <scope>NUCLEOTIDE SEQUENCE [LARGE SCALE GENOMIC DNA]</scope>
    <source>
        <strain evidence="7 8">IBT 40285</strain>
    </source>
</reference>
<dbReference type="InterPro" id="IPR012132">
    <property type="entry name" value="GMC_OxRdtase"/>
</dbReference>
<name>A0A084QYB2_STAC4</name>
<keyword evidence="5" id="KW-0560">Oxidoreductase</keyword>
<evidence type="ECO:0000256" key="1">
    <source>
        <dbReference type="ARBA" id="ARBA00001974"/>
    </source>
</evidence>
<proteinExistence type="inferred from homology"/>
<dbReference type="Proteomes" id="UP000028524">
    <property type="component" value="Unassembled WGS sequence"/>
</dbReference>
<evidence type="ECO:0000256" key="6">
    <source>
        <dbReference type="SAM" id="SignalP"/>
    </source>
</evidence>
<dbReference type="AlphaFoldDB" id="A0A084QYB2"/>
<evidence type="ECO:0000256" key="4">
    <source>
        <dbReference type="ARBA" id="ARBA00022827"/>
    </source>
</evidence>
<dbReference type="HOGENOM" id="CLU_2910582_0_0_1"/>
<keyword evidence="8" id="KW-1185">Reference proteome</keyword>
<dbReference type="GO" id="GO:0016491">
    <property type="term" value="F:oxidoreductase activity"/>
    <property type="evidence" value="ECO:0007669"/>
    <property type="project" value="UniProtKB-KW"/>
</dbReference>
<feature type="chain" id="PRO_5001779725" evidence="6">
    <location>
        <begin position="19"/>
        <end position="62"/>
    </location>
</feature>
<dbReference type="InParanoid" id="A0A084QYB2"/>
<accession>A0A084QYB2</accession>
<dbReference type="GO" id="GO:0050660">
    <property type="term" value="F:flavin adenine dinucleotide binding"/>
    <property type="evidence" value="ECO:0007669"/>
    <property type="project" value="InterPro"/>
</dbReference>
<dbReference type="OrthoDB" id="269227at2759"/>
<evidence type="ECO:0000313" key="7">
    <source>
        <dbReference type="EMBL" id="KFA68947.1"/>
    </source>
</evidence>
<evidence type="ECO:0000256" key="3">
    <source>
        <dbReference type="ARBA" id="ARBA00022630"/>
    </source>
</evidence>
<evidence type="ECO:0000256" key="2">
    <source>
        <dbReference type="ARBA" id="ARBA00010790"/>
    </source>
</evidence>
<dbReference type="Gene3D" id="3.50.50.60">
    <property type="entry name" value="FAD/NAD(P)-binding domain"/>
    <property type="match status" value="1"/>
</dbReference>
<sequence length="62" mass="6687">MKTFSQFYLLFLASSVAADVFDYVIVGAGTSGLVLANRLTEDPSVKVVVIEAGHDERDNPLV</sequence>
<feature type="non-terminal residue" evidence="7">
    <location>
        <position position="62"/>
    </location>
</feature>
<dbReference type="PANTHER" id="PTHR11552">
    <property type="entry name" value="GLUCOSE-METHANOL-CHOLINE GMC OXIDOREDUCTASE"/>
    <property type="match status" value="1"/>
</dbReference>
<evidence type="ECO:0000313" key="8">
    <source>
        <dbReference type="Proteomes" id="UP000028524"/>
    </source>
</evidence>
<keyword evidence="3" id="KW-0285">Flavoprotein</keyword>
<dbReference type="InterPro" id="IPR036188">
    <property type="entry name" value="FAD/NAD-bd_sf"/>
</dbReference>
<dbReference type="STRING" id="1283841.A0A084QYB2"/>
<keyword evidence="4" id="KW-0274">FAD</keyword>
<keyword evidence="6" id="KW-0732">Signal</keyword>
<feature type="signal peptide" evidence="6">
    <location>
        <begin position="1"/>
        <end position="18"/>
    </location>
</feature>
<organism evidence="7 8">
    <name type="scientific">Stachybotrys chlorohalonatus (strain IBT 40285)</name>
    <dbReference type="NCBI Taxonomy" id="1283841"/>
    <lineage>
        <taxon>Eukaryota</taxon>
        <taxon>Fungi</taxon>
        <taxon>Dikarya</taxon>
        <taxon>Ascomycota</taxon>
        <taxon>Pezizomycotina</taxon>
        <taxon>Sordariomycetes</taxon>
        <taxon>Hypocreomycetidae</taxon>
        <taxon>Hypocreales</taxon>
        <taxon>Stachybotryaceae</taxon>
        <taxon>Stachybotrys</taxon>
    </lineage>
</organism>
<comment type="similarity">
    <text evidence="2">Belongs to the GMC oxidoreductase family.</text>
</comment>
<dbReference type="Pfam" id="PF01946">
    <property type="entry name" value="Thi4"/>
    <property type="match status" value="1"/>
</dbReference>
<gene>
    <name evidence="7" type="ORF">S40285_10304</name>
</gene>
<dbReference type="PANTHER" id="PTHR11552:SF201">
    <property type="entry name" value="GLUCOSE-METHANOL-CHOLINE OXIDOREDUCTASE N-TERMINAL DOMAIN-CONTAINING PROTEIN"/>
    <property type="match status" value="1"/>
</dbReference>
<dbReference type="SUPFAM" id="SSF51905">
    <property type="entry name" value="FAD/NAD(P)-binding domain"/>
    <property type="match status" value="1"/>
</dbReference>